<dbReference type="GO" id="GO:0000439">
    <property type="term" value="C:transcription factor TFIIH core complex"/>
    <property type="evidence" value="ECO:0007669"/>
    <property type="project" value="InterPro"/>
</dbReference>
<evidence type="ECO:0000256" key="5">
    <source>
        <dbReference type="ARBA" id="ARBA00023163"/>
    </source>
</evidence>
<dbReference type="PANTHER" id="PTHR12856">
    <property type="entry name" value="TRANSCRIPTION INITIATION FACTOR IIH-RELATED"/>
    <property type="match status" value="1"/>
</dbReference>
<evidence type="ECO:0000259" key="8">
    <source>
        <dbReference type="PROSITE" id="PS50858"/>
    </source>
</evidence>
<feature type="region of interest" description="Disordered" evidence="7">
    <location>
        <begin position="156"/>
        <end position="199"/>
    </location>
</feature>
<protein>
    <recommendedName>
        <fullName evidence="8">BSD domain-containing protein</fullName>
    </recommendedName>
</protein>
<sequence length="689" mass="76933">MSKQKEDVLLMVKHVRYKKVDGTLYVNSGRVAWRNQTSDSFRISAAFEDIRVQRISPDQKEKVQLQLLMHNGESFTFQFADPAGRVKQLEMRNSVKEMLQSLLPKFKDKAHSELKEKLRLLETNPDILALYKELVVTGILSSDEFWARPEFSNATFNAPMTSDQRKAQCKSDTSNTSSANSRSSVDQASATSQISRSFQLNDRPQTIGVPSYLLSDIKPEADGANGIKYNLTHETIDSIFRAYPTVRQRHRELVPDKLSESDFWIKFFQSHYFHRDRIQVPKEDIFSECATMDERQLQTEVRRSRRNRISAHLDLESLEDHDVGLGYGTGSNTDLDAPVNDAKTGSQDETSRSKPSANQLLLRRFNNHSILVLKSLSPSDIASGLAPVHPPESGNQSQTAAANQTATQPIKDRIYGPELVEDPEPPYFRLDLTSVTDYLEGPTSRERETVPTVPGSNEPSRPSARALSPSQLEQGLSKCKASLKAAYQVRRKPALPLLPALEAQRALADVSPGGCLLGGKSSDEIKSREDRADSLSSTARLPATGRPMRGSPGSHRQIHESASAGEDVDRGPALLNPEQSRELQLLYASGSELLRHFWACFPVTTHQLEEKLERIASSLTRFRATKVAHFAASLDQPLGNKNDSNLANSAVEASPSHKISYRSRVTSHLECMLDAAQQKYGEWKARQRK</sequence>
<dbReference type="Gene3D" id="1.10.3970.10">
    <property type="entry name" value="BSD domain"/>
    <property type="match status" value="1"/>
</dbReference>
<comment type="similarity">
    <text evidence="2">Belongs to the TFB1 family.</text>
</comment>
<dbReference type="Gene3D" id="6.10.140.1200">
    <property type="match status" value="1"/>
</dbReference>
<comment type="subcellular location">
    <subcellularLocation>
        <location evidence="1">Nucleus</location>
    </subcellularLocation>
</comment>
<name>A0AAV2TIE4_CALDB</name>
<feature type="compositionally biased region" description="Basic and acidic residues" evidence="7">
    <location>
        <begin position="521"/>
        <end position="533"/>
    </location>
</feature>
<gene>
    <name evidence="9" type="ORF">CDAUBV1_LOCUS10083</name>
</gene>
<evidence type="ECO:0000256" key="1">
    <source>
        <dbReference type="ARBA" id="ARBA00004123"/>
    </source>
</evidence>
<comment type="caution">
    <text evidence="9">The sequence shown here is derived from an EMBL/GenBank/DDBJ whole genome shotgun (WGS) entry which is preliminary data.</text>
</comment>
<dbReference type="SMART" id="SM00751">
    <property type="entry name" value="BSD"/>
    <property type="match status" value="2"/>
</dbReference>
<dbReference type="EMBL" id="CAXLJL010000279">
    <property type="protein sequence ID" value="CAL5135979.1"/>
    <property type="molecule type" value="Genomic_DNA"/>
</dbReference>
<dbReference type="AlphaFoldDB" id="A0AAV2TIE4"/>
<feature type="region of interest" description="Disordered" evidence="7">
    <location>
        <begin position="383"/>
        <end position="409"/>
    </location>
</feature>
<evidence type="ECO:0000313" key="9">
    <source>
        <dbReference type="EMBL" id="CAL5135979.1"/>
    </source>
</evidence>
<dbReference type="InterPro" id="IPR013876">
    <property type="entry name" value="TFIIH_BTF_p62_N"/>
</dbReference>
<dbReference type="CDD" id="cd13229">
    <property type="entry name" value="PH_TFIIH"/>
    <property type="match status" value="1"/>
</dbReference>
<dbReference type="Pfam" id="PF08567">
    <property type="entry name" value="PH_TFIIH"/>
    <property type="match status" value="1"/>
</dbReference>
<organism evidence="9 10">
    <name type="scientific">Calicophoron daubneyi</name>
    <name type="common">Rumen fluke</name>
    <name type="synonym">Paramphistomum daubneyi</name>
    <dbReference type="NCBI Taxonomy" id="300641"/>
    <lineage>
        <taxon>Eukaryota</taxon>
        <taxon>Metazoa</taxon>
        <taxon>Spiralia</taxon>
        <taxon>Lophotrochozoa</taxon>
        <taxon>Platyhelminthes</taxon>
        <taxon>Trematoda</taxon>
        <taxon>Digenea</taxon>
        <taxon>Plagiorchiida</taxon>
        <taxon>Pronocephalata</taxon>
        <taxon>Paramphistomoidea</taxon>
        <taxon>Paramphistomidae</taxon>
        <taxon>Calicophoron</taxon>
    </lineage>
</organism>
<keyword evidence="6" id="KW-0539">Nucleus</keyword>
<feature type="region of interest" description="Disordered" evidence="7">
    <location>
        <begin position="518"/>
        <end position="574"/>
    </location>
</feature>
<evidence type="ECO:0000256" key="6">
    <source>
        <dbReference type="ARBA" id="ARBA00023242"/>
    </source>
</evidence>
<evidence type="ECO:0000313" key="10">
    <source>
        <dbReference type="Proteomes" id="UP001497525"/>
    </source>
</evidence>
<feature type="compositionally biased region" description="Polar residues" evidence="7">
    <location>
        <begin position="343"/>
        <end position="356"/>
    </location>
</feature>
<feature type="region of interest" description="Disordered" evidence="7">
    <location>
        <begin position="321"/>
        <end position="356"/>
    </location>
</feature>
<proteinExistence type="inferred from homology"/>
<dbReference type="SUPFAM" id="SSF50729">
    <property type="entry name" value="PH domain-like"/>
    <property type="match status" value="1"/>
</dbReference>
<feature type="domain" description="BSD" evidence="8">
    <location>
        <begin position="223"/>
        <end position="275"/>
    </location>
</feature>
<dbReference type="PROSITE" id="PS50858">
    <property type="entry name" value="BSD"/>
    <property type="match status" value="2"/>
</dbReference>
<dbReference type="InterPro" id="IPR005607">
    <property type="entry name" value="BSD_dom"/>
</dbReference>
<dbReference type="InterPro" id="IPR011993">
    <property type="entry name" value="PH-like_dom_sf"/>
</dbReference>
<keyword evidence="4" id="KW-0805">Transcription regulation</keyword>
<feature type="compositionally biased region" description="Low complexity" evidence="7">
    <location>
        <begin position="459"/>
        <end position="470"/>
    </location>
</feature>
<dbReference type="GO" id="GO:0006351">
    <property type="term" value="P:DNA-templated transcription"/>
    <property type="evidence" value="ECO:0007669"/>
    <property type="project" value="InterPro"/>
</dbReference>
<keyword evidence="3" id="KW-0677">Repeat</keyword>
<evidence type="ECO:0000256" key="3">
    <source>
        <dbReference type="ARBA" id="ARBA00022737"/>
    </source>
</evidence>
<dbReference type="Pfam" id="PF03909">
    <property type="entry name" value="BSD"/>
    <property type="match status" value="1"/>
</dbReference>
<dbReference type="Proteomes" id="UP001497525">
    <property type="component" value="Unassembled WGS sequence"/>
</dbReference>
<keyword evidence="5" id="KW-0804">Transcription</keyword>
<dbReference type="SUPFAM" id="SSF140383">
    <property type="entry name" value="BSD domain-like"/>
    <property type="match status" value="2"/>
</dbReference>
<evidence type="ECO:0000256" key="7">
    <source>
        <dbReference type="SAM" id="MobiDB-lite"/>
    </source>
</evidence>
<feature type="compositionally biased region" description="Polar residues" evidence="7">
    <location>
        <begin position="185"/>
        <end position="199"/>
    </location>
</feature>
<feature type="compositionally biased region" description="Low complexity" evidence="7">
    <location>
        <begin position="395"/>
        <end position="408"/>
    </location>
</feature>
<dbReference type="InterPro" id="IPR035925">
    <property type="entry name" value="BSD_dom_sf"/>
</dbReference>
<dbReference type="GO" id="GO:0006289">
    <property type="term" value="P:nucleotide-excision repair"/>
    <property type="evidence" value="ECO:0007669"/>
    <property type="project" value="InterPro"/>
</dbReference>
<accession>A0AAV2TIE4</accession>
<evidence type="ECO:0000256" key="2">
    <source>
        <dbReference type="ARBA" id="ARBA00009448"/>
    </source>
</evidence>
<dbReference type="InterPro" id="IPR027079">
    <property type="entry name" value="Tfb1/GTF2H1"/>
</dbReference>
<feature type="region of interest" description="Disordered" evidence="7">
    <location>
        <begin position="440"/>
        <end position="473"/>
    </location>
</feature>
<feature type="compositionally biased region" description="Low complexity" evidence="7">
    <location>
        <begin position="171"/>
        <end position="184"/>
    </location>
</feature>
<feature type="domain" description="BSD" evidence="8">
    <location>
        <begin position="102"/>
        <end position="148"/>
    </location>
</feature>
<evidence type="ECO:0000256" key="4">
    <source>
        <dbReference type="ARBA" id="ARBA00023015"/>
    </source>
</evidence>
<dbReference type="Gene3D" id="2.30.29.30">
    <property type="entry name" value="Pleckstrin-homology domain (PH domain)/Phosphotyrosine-binding domain (PTB)"/>
    <property type="match status" value="1"/>
</dbReference>
<reference evidence="9" key="1">
    <citation type="submission" date="2024-06" db="EMBL/GenBank/DDBJ databases">
        <authorList>
            <person name="Liu X."/>
            <person name="Lenzi L."/>
            <person name="Haldenby T S."/>
            <person name="Uol C."/>
        </authorList>
    </citation>
    <scope>NUCLEOTIDE SEQUENCE</scope>
</reference>